<feature type="compositionally biased region" description="Basic and acidic residues" evidence="1">
    <location>
        <begin position="43"/>
        <end position="57"/>
    </location>
</feature>
<accession>A0AB39HHC6</accession>
<evidence type="ECO:0008006" key="4">
    <source>
        <dbReference type="Google" id="ProtNLM"/>
    </source>
</evidence>
<reference evidence="3" key="1">
    <citation type="submission" date="2024-07" db="EMBL/GenBank/DDBJ databases">
        <title>Halotolerant mesophilic bacterium Ornithinibacillus sp. 4-3, sp. nov., isolated from soil.</title>
        <authorList>
            <person name="Sidarenka A.V."/>
            <person name="Guliayeva D.E."/>
            <person name="Leanovich S.I."/>
            <person name="Hileuskaya K.S."/>
            <person name="Akhremchuk A.E."/>
            <person name="Sikolenko M.A."/>
            <person name="Valentovich L.N."/>
        </authorList>
    </citation>
    <scope>NUCLEOTIDE SEQUENCE</scope>
    <source>
        <strain evidence="3">4-3</strain>
    </source>
</reference>
<protein>
    <recommendedName>
        <fullName evidence="4">Sporulation lipoprotein YhcN/YlaJ (Spore_YhcN_YlaJ)</fullName>
    </recommendedName>
</protein>
<dbReference type="EMBL" id="CP162599">
    <property type="protein sequence ID" value="XDK31464.1"/>
    <property type="molecule type" value="Genomic_DNA"/>
</dbReference>
<evidence type="ECO:0000256" key="2">
    <source>
        <dbReference type="SAM" id="SignalP"/>
    </source>
</evidence>
<evidence type="ECO:0000313" key="3">
    <source>
        <dbReference type="EMBL" id="XDK31464.1"/>
    </source>
</evidence>
<dbReference type="AlphaFoldDB" id="A0AB39HHC6"/>
<feature type="signal peptide" evidence="2">
    <location>
        <begin position="1"/>
        <end position="22"/>
    </location>
</feature>
<evidence type="ECO:0000256" key="1">
    <source>
        <dbReference type="SAM" id="MobiDB-lite"/>
    </source>
</evidence>
<keyword evidence="2" id="KW-0732">Signal</keyword>
<dbReference type="RefSeq" id="WP_368652191.1">
    <property type="nucleotide sequence ID" value="NZ_CP162599.1"/>
</dbReference>
<feature type="region of interest" description="Disordered" evidence="1">
    <location>
        <begin position="31"/>
        <end position="74"/>
    </location>
</feature>
<dbReference type="PROSITE" id="PS51257">
    <property type="entry name" value="PROKAR_LIPOPROTEIN"/>
    <property type="match status" value="1"/>
</dbReference>
<name>A0AB39HHC6_9BACI</name>
<proteinExistence type="predicted"/>
<feature type="chain" id="PRO_5044317370" description="Sporulation lipoprotein YhcN/YlaJ (Spore_YhcN_YlaJ)" evidence="2">
    <location>
        <begin position="23"/>
        <end position="162"/>
    </location>
</feature>
<sequence>MRYIIMFLCVLFLITGCTSLNARKSEEMNIGQLESDDSSPHYQRTEREKREVDENPTKDYYQSDEEGIGKDGNERNFFAEKDSLLITQFLAQKKEVKDVQVDSYENMLVVYLQLRHDLSQEEIDKIGNEIVAFAPDKEVVLYTDEQTWSRKEEEKAKEPQRR</sequence>
<organism evidence="3">
    <name type="scientific">Ornithinibacillus sp. 4-3</name>
    <dbReference type="NCBI Taxonomy" id="3231488"/>
    <lineage>
        <taxon>Bacteria</taxon>
        <taxon>Bacillati</taxon>
        <taxon>Bacillota</taxon>
        <taxon>Bacilli</taxon>
        <taxon>Bacillales</taxon>
        <taxon>Bacillaceae</taxon>
        <taxon>Ornithinibacillus</taxon>
    </lineage>
</organism>
<gene>
    <name evidence="3" type="ORF">AB4Y30_10530</name>
</gene>